<proteinExistence type="predicted"/>
<gene>
    <name evidence="1" type="ORF">NLU14_02090</name>
</gene>
<evidence type="ECO:0000313" key="2">
    <source>
        <dbReference type="Proteomes" id="UP001143391"/>
    </source>
</evidence>
<organism evidence="1 2">
    <name type="scientific">Marinobacter iranensis</name>
    <dbReference type="NCBI Taxonomy" id="2962607"/>
    <lineage>
        <taxon>Bacteria</taxon>
        <taxon>Pseudomonadati</taxon>
        <taxon>Pseudomonadota</taxon>
        <taxon>Gammaproteobacteria</taxon>
        <taxon>Pseudomonadales</taxon>
        <taxon>Marinobacteraceae</taxon>
        <taxon>Marinobacter</taxon>
    </lineage>
</organism>
<dbReference type="Proteomes" id="UP001143391">
    <property type="component" value="Unassembled WGS sequence"/>
</dbReference>
<keyword evidence="2" id="KW-1185">Reference proteome</keyword>
<name>A0ABT5Y634_9GAMM</name>
<dbReference type="RefSeq" id="WP_275704498.1">
    <property type="nucleotide sequence ID" value="NZ_JANCMW010000001.1"/>
</dbReference>
<accession>A0ABT5Y634</accession>
<evidence type="ECO:0000313" key="1">
    <source>
        <dbReference type="EMBL" id="MDF0749014.1"/>
    </source>
</evidence>
<dbReference type="EMBL" id="JANCMW010000001">
    <property type="protein sequence ID" value="MDF0749014.1"/>
    <property type="molecule type" value="Genomic_DNA"/>
</dbReference>
<reference evidence="1" key="1">
    <citation type="submission" date="2022-07" db="EMBL/GenBank/DDBJ databases">
        <title>Marinobacter iranensis a new bacterium isolate from a hipersaline lake in Iran.</title>
        <authorList>
            <person name="Mohammad A.M.A."/>
            <person name="Cristina S.-P."/>
            <person name="Antonio V."/>
        </authorList>
    </citation>
    <scope>NUCLEOTIDE SEQUENCE</scope>
    <source>
        <strain evidence="1">71-i</strain>
    </source>
</reference>
<comment type="caution">
    <text evidence="1">The sequence shown here is derived from an EMBL/GenBank/DDBJ whole genome shotgun (WGS) entry which is preliminary data.</text>
</comment>
<sequence length="110" mass="11275">MKNQSTYKASLPGSLIALLGLVFVVWTSVAVALPAQDDPVATAVALSDWQANAESAEGSSSPGDVASLTPVFVFPPLALNASALHQLAFEAPATRLLSYPGKSQAPPSLV</sequence>
<protein>
    <submittedName>
        <fullName evidence="1">Uncharacterized protein</fullName>
    </submittedName>
</protein>